<dbReference type="SUPFAM" id="SSF49464">
    <property type="entry name" value="Carboxypeptidase regulatory domain-like"/>
    <property type="match status" value="1"/>
</dbReference>
<name>A0A0B7IVT3_9FLAO</name>
<keyword evidence="1" id="KW-0472">Membrane</keyword>
<keyword evidence="1" id="KW-0812">Transmembrane</keyword>
<gene>
    <name evidence="2" type="ORF">CCAND93_690003</name>
</gene>
<organism evidence="2 3">
    <name type="scientific">Capnocytophaga canis</name>
    <dbReference type="NCBI Taxonomy" id="1848903"/>
    <lineage>
        <taxon>Bacteria</taxon>
        <taxon>Pseudomonadati</taxon>
        <taxon>Bacteroidota</taxon>
        <taxon>Flavobacteriia</taxon>
        <taxon>Flavobacteriales</taxon>
        <taxon>Flavobacteriaceae</taxon>
        <taxon>Capnocytophaga</taxon>
    </lineage>
</organism>
<dbReference type="InterPro" id="IPR008969">
    <property type="entry name" value="CarboxyPept-like_regulatory"/>
</dbReference>
<keyword evidence="1" id="KW-1133">Transmembrane helix</keyword>
<dbReference type="OrthoDB" id="848221at2"/>
<protein>
    <submittedName>
        <fullName evidence="2">Uncharacterized protein</fullName>
    </submittedName>
</protein>
<evidence type="ECO:0000313" key="3">
    <source>
        <dbReference type="Proteomes" id="UP000038200"/>
    </source>
</evidence>
<accession>A0A0B7IVT3</accession>
<proteinExistence type="predicted"/>
<dbReference type="EMBL" id="CDOL01000260">
    <property type="protein sequence ID" value="CEN54063.1"/>
    <property type="molecule type" value="Genomic_DNA"/>
</dbReference>
<reference evidence="2 3" key="1">
    <citation type="submission" date="2015-01" db="EMBL/GenBank/DDBJ databases">
        <authorList>
            <person name="Xiang T."/>
            <person name="Song Y."/>
            <person name="Huang L."/>
            <person name="Wang B."/>
            <person name="Wu P."/>
        </authorList>
    </citation>
    <scope>NUCLEOTIDE SEQUENCE [LARGE SCALE GENOMIC DNA]</scope>
    <source>
        <strain evidence="2 3">CcD93</strain>
    </source>
</reference>
<feature type="transmembrane region" description="Helical" evidence="1">
    <location>
        <begin position="135"/>
        <end position="153"/>
    </location>
</feature>
<sequence length="160" mass="17736">MCKRKFKVGVIDEFAPCNCNKKKMSSNSKRVVERSGNIANPMPYVHVFNITQNKGTTTRNDGTYDLTANPADEIQFSHIGFKTVKMLFRDIPQVLEMTEQIETLSEVTVVAPSTNTGSTTNVEIKPSNNAKLKRAGGWALGTVLFLGVLLLVTKDNKKKK</sequence>
<dbReference type="AlphaFoldDB" id="A0A0B7IVT3"/>
<evidence type="ECO:0000256" key="1">
    <source>
        <dbReference type="SAM" id="Phobius"/>
    </source>
</evidence>
<dbReference type="Proteomes" id="UP000038200">
    <property type="component" value="Unassembled WGS sequence"/>
</dbReference>
<evidence type="ECO:0000313" key="2">
    <source>
        <dbReference type="EMBL" id="CEN54063.1"/>
    </source>
</evidence>